<dbReference type="Gene3D" id="3.40.30.10">
    <property type="entry name" value="Glutaredoxin"/>
    <property type="match status" value="1"/>
</dbReference>
<dbReference type="Pfam" id="PF00085">
    <property type="entry name" value="Thioredoxin"/>
    <property type="match status" value="1"/>
</dbReference>
<evidence type="ECO:0000313" key="3">
    <source>
        <dbReference type="EMBL" id="KAK0175527.1"/>
    </source>
</evidence>
<feature type="domain" description="Thioredoxin" evidence="2">
    <location>
        <begin position="127"/>
        <end position="237"/>
    </location>
</feature>
<dbReference type="InterPro" id="IPR013766">
    <property type="entry name" value="Thioredoxin_domain"/>
</dbReference>
<dbReference type="InterPro" id="IPR036249">
    <property type="entry name" value="Thioredoxin-like_sf"/>
</dbReference>
<evidence type="ECO:0000313" key="4">
    <source>
        <dbReference type="Proteomes" id="UP001168972"/>
    </source>
</evidence>
<evidence type="ECO:0000256" key="1">
    <source>
        <dbReference type="SAM" id="Phobius"/>
    </source>
</evidence>
<dbReference type="GO" id="GO:0005929">
    <property type="term" value="C:cilium"/>
    <property type="evidence" value="ECO:0007669"/>
    <property type="project" value="TreeGrafter"/>
</dbReference>
<accession>A0AA39KVT5</accession>
<evidence type="ECO:0000259" key="2">
    <source>
        <dbReference type="PROSITE" id="PS51352"/>
    </source>
</evidence>
<reference evidence="3" key="2">
    <citation type="submission" date="2023-03" db="EMBL/GenBank/DDBJ databases">
        <authorList>
            <person name="Inwood S.N."/>
            <person name="Skelly J.G."/>
            <person name="Guhlin J."/>
            <person name="Harrop T.W.R."/>
            <person name="Goldson S.G."/>
            <person name="Dearden P.K."/>
        </authorList>
    </citation>
    <scope>NUCLEOTIDE SEQUENCE</scope>
    <source>
        <strain evidence="3">Lincoln</strain>
        <tissue evidence="3">Whole body</tissue>
    </source>
</reference>
<name>A0AA39KVT5_MICHY</name>
<dbReference type="Proteomes" id="UP001168972">
    <property type="component" value="Unassembled WGS sequence"/>
</dbReference>
<dbReference type="GO" id="GO:0060271">
    <property type="term" value="P:cilium assembly"/>
    <property type="evidence" value="ECO:0007669"/>
    <property type="project" value="TreeGrafter"/>
</dbReference>
<dbReference type="PANTHER" id="PTHR14684:SF2">
    <property type="entry name" value="THIOREDOXIN DOMAIN-CONTAINING PROTEIN 15"/>
    <property type="match status" value="1"/>
</dbReference>
<dbReference type="SUPFAM" id="SSF52833">
    <property type="entry name" value="Thioredoxin-like"/>
    <property type="match status" value="1"/>
</dbReference>
<protein>
    <recommendedName>
        <fullName evidence="2">Thioredoxin domain-containing protein</fullName>
    </recommendedName>
</protein>
<organism evidence="3 4">
    <name type="scientific">Microctonus hyperodae</name>
    <name type="common">Parasitoid wasp</name>
    <dbReference type="NCBI Taxonomy" id="165561"/>
    <lineage>
        <taxon>Eukaryota</taxon>
        <taxon>Metazoa</taxon>
        <taxon>Ecdysozoa</taxon>
        <taxon>Arthropoda</taxon>
        <taxon>Hexapoda</taxon>
        <taxon>Insecta</taxon>
        <taxon>Pterygota</taxon>
        <taxon>Neoptera</taxon>
        <taxon>Endopterygota</taxon>
        <taxon>Hymenoptera</taxon>
        <taxon>Apocrita</taxon>
        <taxon>Ichneumonoidea</taxon>
        <taxon>Braconidae</taxon>
        <taxon>Euphorinae</taxon>
        <taxon>Microctonus</taxon>
    </lineage>
</organism>
<dbReference type="AlphaFoldDB" id="A0AA39KVT5"/>
<dbReference type="PANTHER" id="PTHR14684">
    <property type="entry name" value="THIOREDOXIN DOMAIN-CONTAINING PROTEIN 15"/>
    <property type="match status" value="1"/>
</dbReference>
<reference evidence="3" key="1">
    <citation type="journal article" date="2023" name="bioRxiv">
        <title>Scaffold-level genome assemblies of two parasitoid biocontrol wasps reveal the parthenogenesis mechanism and an associated novel virus.</title>
        <authorList>
            <person name="Inwood S."/>
            <person name="Skelly J."/>
            <person name="Guhlin J."/>
            <person name="Harrop T."/>
            <person name="Goldson S."/>
            <person name="Dearden P."/>
        </authorList>
    </citation>
    <scope>NUCLEOTIDE SEQUENCE</scope>
    <source>
        <strain evidence="3">Lincoln</strain>
        <tissue evidence="3">Whole body</tissue>
    </source>
</reference>
<keyword evidence="4" id="KW-1185">Reference proteome</keyword>
<dbReference type="InterPro" id="IPR042418">
    <property type="entry name" value="TXNDC15"/>
</dbReference>
<sequence>MTTPKLLVNLFIIILLVCILPIPGLINEELSESIVIGDNDFISSLTINDNNETKLNEMTSEKNLLDTENIVGEESDDENKPMVEIKTNATVKEPNRTDAAYRIYSNCLTDKIYGTVEIVNATRLMELLITEPTPTNRSEIRKDGKINPRICVLVLFYSRWCVFSSQAAPHFNALPKFFPHIKAVAIDASKYQNFNMQFGIVGVPTLMFVYNGKPLIKFNDTSYTLESFARFVTDYTALEPNSSLYVTSADFSGPIPSTPSNETDYCLVLSWMFIAACAIYFTLQSQWWKQFVELVQNTWRESNAQHEHTE</sequence>
<keyword evidence="1" id="KW-1133">Transmembrane helix</keyword>
<gene>
    <name evidence="3" type="ORF">PV327_009272</name>
</gene>
<keyword evidence="1" id="KW-0812">Transmembrane</keyword>
<dbReference type="EMBL" id="JAQQBR010000005">
    <property type="protein sequence ID" value="KAK0175527.1"/>
    <property type="molecule type" value="Genomic_DNA"/>
</dbReference>
<dbReference type="PROSITE" id="PS51352">
    <property type="entry name" value="THIOREDOXIN_2"/>
    <property type="match status" value="1"/>
</dbReference>
<feature type="transmembrane region" description="Helical" evidence="1">
    <location>
        <begin position="6"/>
        <end position="26"/>
    </location>
</feature>
<keyword evidence="1" id="KW-0472">Membrane</keyword>
<proteinExistence type="predicted"/>
<comment type="caution">
    <text evidence="3">The sequence shown here is derived from an EMBL/GenBank/DDBJ whole genome shotgun (WGS) entry which is preliminary data.</text>
</comment>